<dbReference type="AlphaFoldDB" id="A0A2A2J7T0"/>
<proteinExistence type="predicted"/>
<feature type="compositionally biased region" description="Basic and acidic residues" evidence="1">
    <location>
        <begin position="16"/>
        <end position="33"/>
    </location>
</feature>
<feature type="region of interest" description="Disordered" evidence="1">
    <location>
        <begin position="389"/>
        <end position="427"/>
    </location>
</feature>
<feature type="compositionally biased region" description="Basic and acidic residues" evidence="1">
    <location>
        <begin position="389"/>
        <end position="402"/>
    </location>
</feature>
<evidence type="ECO:0000313" key="3">
    <source>
        <dbReference type="Proteomes" id="UP000218231"/>
    </source>
</evidence>
<feature type="region of interest" description="Disordered" evidence="1">
    <location>
        <begin position="1"/>
        <end position="148"/>
    </location>
</feature>
<organism evidence="2 3">
    <name type="scientific">Diploscapter pachys</name>
    <dbReference type="NCBI Taxonomy" id="2018661"/>
    <lineage>
        <taxon>Eukaryota</taxon>
        <taxon>Metazoa</taxon>
        <taxon>Ecdysozoa</taxon>
        <taxon>Nematoda</taxon>
        <taxon>Chromadorea</taxon>
        <taxon>Rhabditida</taxon>
        <taxon>Rhabditina</taxon>
        <taxon>Rhabditomorpha</taxon>
        <taxon>Rhabditoidea</taxon>
        <taxon>Rhabditidae</taxon>
        <taxon>Diploscapter</taxon>
    </lineage>
</organism>
<feature type="compositionally biased region" description="Basic and acidic residues" evidence="1">
    <location>
        <begin position="53"/>
        <end position="75"/>
    </location>
</feature>
<dbReference type="EMBL" id="LIAE01010630">
    <property type="protein sequence ID" value="PAV57695.1"/>
    <property type="molecule type" value="Genomic_DNA"/>
</dbReference>
<reference evidence="2 3" key="1">
    <citation type="journal article" date="2017" name="Curr. Biol.">
        <title>Genome architecture and evolution of a unichromosomal asexual nematode.</title>
        <authorList>
            <person name="Fradin H."/>
            <person name="Zegar C."/>
            <person name="Gutwein M."/>
            <person name="Lucas J."/>
            <person name="Kovtun M."/>
            <person name="Corcoran D."/>
            <person name="Baugh L.R."/>
            <person name="Kiontke K."/>
            <person name="Gunsalus K."/>
            <person name="Fitch D.H."/>
            <person name="Piano F."/>
        </authorList>
    </citation>
    <scope>NUCLEOTIDE SEQUENCE [LARGE SCALE GENOMIC DNA]</scope>
    <source>
        <strain evidence="2">PF1309</strain>
    </source>
</reference>
<keyword evidence="3" id="KW-1185">Reference proteome</keyword>
<sequence>MAEEKALEQLQQVQKDLTEQARLDRETARERANNHSRNAGLEMKQQELATEQAKMKEEREKADADTQRMTQEHQGRVAATNQEHEKHVERRYKEDDKAAQEATQGREELRNAAKEYNDGASADHLRNVDTRKDGLTHARKQQEGQIQRRIENINQQTIQQTEEQKKIEQATETMTTDNRATVIETLKLQLNNSTALIDVANKATKTNSHVMAYDNTLARCITTGLTCIKESDRVKLQLSNLISELETPSEACNNPTATDSKDCTSNQPQKKAELMRNPIKNCCEKALSSLTELQSIRSNSISSLSTNASLTADLRKTYKNYINQVGNAARKLHGVIYTIKSNVDGRSPFIINKLEKLNKELDSEIDEFSNKLDDSPDAQDIDELREQLELLKQDMESKKDQAGKITQQEPKKLDTSSQGNATQDGNE</sequence>
<comment type="caution">
    <text evidence="2">The sequence shown here is derived from an EMBL/GenBank/DDBJ whole genome shotgun (WGS) entry which is preliminary data.</text>
</comment>
<gene>
    <name evidence="2" type="ORF">WR25_23312</name>
</gene>
<evidence type="ECO:0000313" key="2">
    <source>
        <dbReference type="EMBL" id="PAV57695.1"/>
    </source>
</evidence>
<protein>
    <submittedName>
        <fullName evidence="2">Uncharacterized protein</fullName>
    </submittedName>
</protein>
<evidence type="ECO:0000256" key="1">
    <source>
        <dbReference type="SAM" id="MobiDB-lite"/>
    </source>
</evidence>
<feature type="compositionally biased region" description="Polar residues" evidence="1">
    <location>
        <begin position="415"/>
        <end position="427"/>
    </location>
</feature>
<name>A0A2A2J7T0_9BILA</name>
<feature type="compositionally biased region" description="Basic and acidic residues" evidence="1">
    <location>
        <begin position="82"/>
        <end position="148"/>
    </location>
</feature>
<dbReference type="Proteomes" id="UP000218231">
    <property type="component" value="Unassembled WGS sequence"/>
</dbReference>
<accession>A0A2A2J7T0</accession>